<reference evidence="1 2" key="1">
    <citation type="submission" date="2023-03" db="EMBL/GenBank/DDBJ databases">
        <title>Genome insight into feeding habits of ladybird beetles.</title>
        <authorList>
            <person name="Li H.-S."/>
            <person name="Huang Y.-H."/>
            <person name="Pang H."/>
        </authorList>
    </citation>
    <scope>NUCLEOTIDE SEQUENCE [LARGE SCALE GENOMIC DNA]</scope>
    <source>
        <strain evidence="1">SYSU_2023b</strain>
        <tissue evidence="1">Whole body</tissue>
    </source>
</reference>
<dbReference type="AlphaFoldDB" id="A0AAW1TSF6"/>
<dbReference type="Proteomes" id="UP001431783">
    <property type="component" value="Unassembled WGS sequence"/>
</dbReference>
<keyword evidence="2" id="KW-1185">Reference proteome</keyword>
<proteinExistence type="predicted"/>
<gene>
    <name evidence="1" type="ORF">WA026_021752</name>
</gene>
<accession>A0AAW1TSF6</accession>
<comment type="caution">
    <text evidence="1">The sequence shown here is derived from an EMBL/GenBank/DDBJ whole genome shotgun (WGS) entry which is preliminary data.</text>
</comment>
<dbReference type="SUPFAM" id="SSF56112">
    <property type="entry name" value="Protein kinase-like (PK-like)"/>
    <property type="match status" value="1"/>
</dbReference>
<name>A0AAW1TSF6_9CUCU</name>
<protein>
    <submittedName>
        <fullName evidence="1">Uncharacterized protein</fullName>
    </submittedName>
</protein>
<evidence type="ECO:0000313" key="1">
    <source>
        <dbReference type="EMBL" id="KAK9873263.1"/>
    </source>
</evidence>
<dbReference type="EMBL" id="JARQZJ010000017">
    <property type="protein sequence ID" value="KAK9873263.1"/>
    <property type="molecule type" value="Genomic_DNA"/>
</dbReference>
<dbReference type="Gene3D" id="1.10.510.10">
    <property type="entry name" value="Transferase(Phosphotransferase) domain 1"/>
    <property type="match status" value="1"/>
</dbReference>
<organism evidence="1 2">
    <name type="scientific">Henosepilachna vigintioctopunctata</name>
    <dbReference type="NCBI Taxonomy" id="420089"/>
    <lineage>
        <taxon>Eukaryota</taxon>
        <taxon>Metazoa</taxon>
        <taxon>Ecdysozoa</taxon>
        <taxon>Arthropoda</taxon>
        <taxon>Hexapoda</taxon>
        <taxon>Insecta</taxon>
        <taxon>Pterygota</taxon>
        <taxon>Neoptera</taxon>
        <taxon>Endopterygota</taxon>
        <taxon>Coleoptera</taxon>
        <taxon>Polyphaga</taxon>
        <taxon>Cucujiformia</taxon>
        <taxon>Coccinelloidea</taxon>
        <taxon>Coccinellidae</taxon>
        <taxon>Epilachninae</taxon>
        <taxon>Epilachnini</taxon>
        <taxon>Henosepilachna</taxon>
    </lineage>
</organism>
<evidence type="ECO:0000313" key="2">
    <source>
        <dbReference type="Proteomes" id="UP001431783"/>
    </source>
</evidence>
<dbReference type="InterPro" id="IPR011009">
    <property type="entry name" value="Kinase-like_dom_sf"/>
</dbReference>
<sequence>MRQGRLPGEPTRGGKDPSVTYLVEVARGPLATRKHHIDFIKVDTARQRKENFGELREYTRKADGVVVAVKTLKSARGERFREHEILKVLNPVCLENVLYILECFETPGQHQFIFPRMEGDFERYLRENGPCQSKSHLISARPPFTIGLHHFCVVSKSTDLLGFGRTESVVKDFGFPTAS</sequence>